<organism evidence="2 3">
    <name type="scientific">Armillaria solidipes</name>
    <dbReference type="NCBI Taxonomy" id="1076256"/>
    <lineage>
        <taxon>Eukaryota</taxon>
        <taxon>Fungi</taxon>
        <taxon>Dikarya</taxon>
        <taxon>Basidiomycota</taxon>
        <taxon>Agaricomycotina</taxon>
        <taxon>Agaricomycetes</taxon>
        <taxon>Agaricomycetidae</taxon>
        <taxon>Agaricales</taxon>
        <taxon>Marasmiineae</taxon>
        <taxon>Physalacriaceae</taxon>
        <taxon>Armillaria</taxon>
    </lineage>
</organism>
<protein>
    <submittedName>
        <fullName evidence="2">Uncharacterized protein</fullName>
    </submittedName>
</protein>
<accession>A0A2H3CNF8</accession>
<proteinExistence type="predicted"/>
<name>A0A2H3CNF8_9AGAR</name>
<gene>
    <name evidence="2" type="ORF">ARMSODRAFT_997988</name>
</gene>
<evidence type="ECO:0000313" key="2">
    <source>
        <dbReference type="EMBL" id="PBK77643.1"/>
    </source>
</evidence>
<feature type="region of interest" description="Disordered" evidence="1">
    <location>
        <begin position="156"/>
        <end position="194"/>
    </location>
</feature>
<evidence type="ECO:0000256" key="1">
    <source>
        <dbReference type="SAM" id="MobiDB-lite"/>
    </source>
</evidence>
<evidence type="ECO:0000313" key="3">
    <source>
        <dbReference type="Proteomes" id="UP000218334"/>
    </source>
</evidence>
<keyword evidence="3" id="KW-1185">Reference proteome</keyword>
<sequence length="194" mass="20674">MSSTSLPLRARCIQAHSGTACWCPWFVSPASTVPDQSNCAACGHGIHGHVDYVSMFVHCCAATQCAAYAQKTPQTQACTCSAQLADHGLAVNLHRPADPSDIAGLFTDDIPVNGLPSNDDAFHSSGDTSSITPILTPIYNPTIVYSSAARLDAIQPESRPRPTVTKRANGVEAQGEKYVPRQWSQPGPTGEDFY</sequence>
<reference evidence="3" key="1">
    <citation type="journal article" date="2017" name="Nat. Ecol. Evol.">
        <title>Genome expansion and lineage-specific genetic innovations in the forest pathogenic fungi Armillaria.</title>
        <authorList>
            <person name="Sipos G."/>
            <person name="Prasanna A.N."/>
            <person name="Walter M.C."/>
            <person name="O'Connor E."/>
            <person name="Balint B."/>
            <person name="Krizsan K."/>
            <person name="Kiss B."/>
            <person name="Hess J."/>
            <person name="Varga T."/>
            <person name="Slot J."/>
            <person name="Riley R."/>
            <person name="Boka B."/>
            <person name="Rigling D."/>
            <person name="Barry K."/>
            <person name="Lee J."/>
            <person name="Mihaltcheva S."/>
            <person name="LaButti K."/>
            <person name="Lipzen A."/>
            <person name="Waldron R."/>
            <person name="Moloney N.M."/>
            <person name="Sperisen C."/>
            <person name="Kredics L."/>
            <person name="Vagvoelgyi C."/>
            <person name="Patrignani A."/>
            <person name="Fitzpatrick D."/>
            <person name="Nagy I."/>
            <person name="Doyle S."/>
            <person name="Anderson J.B."/>
            <person name="Grigoriev I.V."/>
            <person name="Gueldener U."/>
            <person name="Muensterkoetter M."/>
            <person name="Nagy L.G."/>
        </authorList>
    </citation>
    <scope>NUCLEOTIDE SEQUENCE [LARGE SCALE GENOMIC DNA]</scope>
    <source>
        <strain evidence="3">28-4</strain>
    </source>
</reference>
<dbReference type="EMBL" id="KZ293415">
    <property type="protein sequence ID" value="PBK77643.1"/>
    <property type="molecule type" value="Genomic_DNA"/>
</dbReference>
<dbReference type="Proteomes" id="UP000218334">
    <property type="component" value="Unassembled WGS sequence"/>
</dbReference>
<dbReference type="AlphaFoldDB" id="A0A2H3CNF8"/>